<dbReference type="Gene3D" id="1.25.40.20">
    <property type="entry name" value="Ankyrin repeat-containing domain"/>
    <property type="match status" value="1"/>
</dbReference>
<dbReference type="STRING" id="1344416.A0A139AIB1"/>
<sequence length="646" mass="70944">MDSQSHRFPLLSLPPELIGRVGLFASNYRLAFPVEALNKRLAAIFQNPQSISARALRHFPSPEHALGAEAARGNLAVIDAICKRVKEIDKPVRLSRSEDEYILGVSALVRAVRGSHLDVVKLLFARGATNRNFEHPEKLDFALVVVNDLYPLDNTALQLAFSAAAANGNLEVVKMMRELDFEQSAEFQGVWRNTVIGAAQNGYVEIVDIIAEMKEGIEGRDKLSFEIITEFGPLPLMLTFMSTRFESYKDLSTMFLDVAARRQADEVEAIRALLDHYAKCNIDLDASGSNSWISSALGVACGGGRIDAAKLLVDQGVPFNLYHFSLAAGRGKTEMLEVMFDILEKQGEPMPDVGFLFPTSRFNQISTVRLLLKRHPASRAQAREALVVAERHGWAELVRTIISIVPESFEASDEWIERATTRRHTGAVKLILRHLSADIRAIYSWGDFWDAVREGYTGHLAGAILGFGNGDSVRLAAAHLLPISASEGAVRTMKNVLRKRHEGQPLADIHAGDDAALVAAVEASMLTSVTFLLSHGASVGAQRGRALKRSALPGNGGRVGISITLIVCRAIPENFLLYLPDIRYPELADITGLALVDLVAPIEALISTWEEAAEVVRELAEGQHLEIHTFEWDLTVEESFHVPDIV</sequence>
<dbReference type="PANTHER" id="PTHR46586:SF3">
    <property type="entry name" value="ANKYRIN REPEAT-CONTAINING PROTEIN"/>
    <property type="match status" value="1"/>
</dbReference>
<dbReference type="EMBL" id="KQ965752">
    <property type="protein sequence ID" value="KXS16488.1"/>
    <property type="molecule type" value="Genomic_DNA"/>
</dbReference>
<protein>
    <recommendedName>
        <fullName evidence="3">Ankyrin</fullName>
    </recommendedName>
</protein>
<organism evidence="1 2">
    <name type="scientific">Gonapodya prolifera (strain JEL478)</name>
    <name type="common">Monoblepharis prolifera</name>
    <dbReference type="NCBI Taxonomy" id="1344416"/>
    <lineage>
        <taxon>Eukaryota</taxon>
        <taxon>Fungi</taxon>
        <taxon>Fungi incertae sedis</taxon>
        <taxon>Chytridiomycota</taxon>
        <taxon>Chytridiomycota incertae sedis</taxon>
        <taxon>Monoblepharidomycetes</taxon>
        <taxon>Monoblepharidales</taxon>
        <taxon>Gonapodyaceae</taxon>
        <taxon>Gonapodya</taxon>
    </lineage>
</organism>
<proteinExistence type="predicted"/>
<dbReference type="SUPFAM" id="SSF48403">
    <property type="entry name" value="Ankyrin repeat"/>
    <property type="match status" value="1"/>
</dbReference>
<keyword evidence="2" id="KW-1185">Reference proteome</keyword>
<dbReference type="AlphaFoldDB" id="A0A139AIB1"/>
<reference evidence="1 2" key="1">
    <citation type="journal article" date="2015" name="Genome Biol. Evol.">
        <title>Phylogenomic analyses indicate that early fungi evolved digesting cell walls of algal ancestors of land plants.</title>
        <authorList>
            <person name="Chang Y."/>
            <person name="Wang S."/>
            <person name="Sekimoto S."/>
            <person name="Aerts A.L."/>
            <person name="Choi C."/>
            <person name="Clum A."/>
            <person name="LaButti K.M."/>
            <person name="Lindquist E.A."/>
            <person name="Yee Ngan C."/>
            <person name="Ohm R.A."/>
            <person name="Salamov A.A."/>
            <person name="Grigoriev I.V."/>
            <person name="Spatafora J.W."/>
            <person name="Berbee M.L."/>
        </authorList>
    </citation>
    <scope>NUCLEOTIDE SEQUENCE [LARGE SCALE GENOMIC DNA]</scope>
    <source>
        <strain evidence="1 2">JEL478</strain>
    </source>
</reference>
<evidence type="ECO:0000313" key="1">
    <source>
        <dbReference type="EMBL" id="KXS16488.1"/>
    </source>
</evidence>
<dbReference type="OrthoDB" id="2184997at2759"/>
<dbReference type="Proteomes" id="UP000070544">
    <property type="component" value="Unassembled WGS sequence"/>
</dbReference>
<gene>
    <name evidence="1" type="ORF">M427DRAFT_31206</name>
</gene>
<accession>A0A139AIB1</accession>
<dbReference type="InterPro" id="IPR052050">
    <property type="entry name" value="SecEffector_AnkRepeat"/>
</dbReference>
<dbReference type="PANTHER" id="PTHR46586">
    <property type="entry name" value="ANKYRIN REPEAT-CONTAINING PROTEIN"/>
    <property type="match status" value="1"/>
</dbReference>
<dbReference type="SMART" id="SM00248">
    <property type="entry name" value="ANK"/>
    <property type="match status" value="5"/>
</dbReference>
<dbReference type="InterPro" id="IPR002110">
    <property type="entry name" value="Ankyrin_rpt"/>
</dbReference>
<evidence type="ECO:0000313" key="2">
    <source>
        <dbReference type="Proteomes" id="UP000070544"/>
    </source>
</evidence>
<dbReference type="InterPro" id="IPR036770">
    <property type="entry name" value="Ankyrin_rpt-contain_sf"/>
</dbReference>
<name>A0A139AIB1_GONPJ</name>
<evidence type="ECO:0008006" key="3">
    <source>
        <dbReference type="Google" id="ProtNLM"/>
    </source>
</evidence>